<dbReference type="InterPro" id="IPR043472">
    <property type="entry name" value="Macro_dom-like"/>
</dbReference>
<dbReference type="PROSITE" id="PS51154">
    <property type="entry name" value="MACRO"/>
    <property type="match status" value="1"/>
</dbReference>
<gene>
    <name evidence="1" type="ORF">GBB65_05095</name>
</gene>
<name>A0A6I1DC80_BIFLN</name>
<sequence length="176" mass="19189">MPLELVRQDITKMKVNAIVNAANTQLAMGGGVCGAIFRAAGVSRMAAACDRFAPIHTGEAVITPGFNLPSRYVIHTAGPIWRDGKHDEERLLRSCYRNSMELAARQGCASIAFPLISSGIYGYPKAEALHVALDEIRRFLGDAADSGHDLDVYLCVFDKTAFEISSSIDKRLRAYI</sequence>
<proteinExistence type="predicted"/>
<dbReference type="AlphaFoldDB" id="A0A6I1DC80"/>
<dbReference type="SUPFAM" id="SSF52949">
    <property type="entry name" value="Macro domain-like"/>
    <property type="match status" value="1"/>
</dbReference>
<dbReference type="SMART" id="SM00506">
    <property type="entry name" value="A1pp"/>
    <property type="match status" value="1"/>
</dbReference>
<reference evidence="1 2" key="1">
    <citation type="journal article" date="2019" name="Nat. Med.">
        <title>A library of human gut bacterial isolates paired with longitudinal multiomics data enables mechanistic microbiome research.</title>
        <authorList>
            <person name="Poyet M."/>
            <person name="Groussin M."/>
            <person name="Gibbons S.M."/>
            <person name="Avila-Pacheco J."/>
            <person name="Jiang X."/>
            <person name="Kearney S.M."/>
            <person name="Perrotta A.R."/>
            <person name="Berdy B."/>
            <person name="Zhao S."/>
            <person name="Lieberman T.D."/>
            <person name="Swanson P.K."/>
            <person name="Smith M."/>
            <person name="Roesemann S."/>
            <person name="Alexander J.E."/>
            <person name="Rich S.A."/>
            <person name="Livny J."/>
            <person name="Vlamakis H."/>
            <person name="Clish C."/>
            <person name="Bullock K."/>
            <person name="Deik A."/>
            <person name="Scott J."/>
            <person name="Pierce K.A."/>
            <person name="Xavier R.J."/>
            <person name="Alm E.J."/>
        </authorList>
    </citation>
    <scope>NUCLEOTIDE SEQUENCE [LARGE SCALE GENOMIC DNA]</scope>
    <source>
        <strain evidence="1 2">BIOML-A75</strain>
    </source>
</reference>
<evidence type="ECO:0000313" key="1">
    <source>
        <dbReference type="EMBL" id="KAB7322858.1"/>
    </source>
</evidence>
<dbReference type="CDD" id="cd02908">
    <property type="entry name" value="Macro_OAADPr_deacetylase"/>
    <property type="match status" value="1"/>
</dbReference>
<protein>
    <submittedName>
        <fullName evidence="1">Macro domain-containing protein</fullName>
    </submittedName>
</protein>
<dbReference type="Gene3D" id="3.40.220.10">
    <property type="entry name" value="Leucine Aminopeptidase, subunit E, domain 1"/>
    <property type="match status" value="1"/>
</dbReference>
<dbReference type="EMBL" id="WDRV01000005">
    <property type="protein sequence ID" value="KAB7322858.1"/>
    <property type="molecule type" value="Genomic_DNA"/>
</dbReference>
<evidence type="ECO:0000313" key="2">
    <source>
        <dbReference type="Proteomes" id="UP000451234"/>
    </source>
</evidence>
<dbReference type="Proteomes" id="UP000451234">
    <property type="component" value="Unassembled WGS sequence"/>
</dbReference>
<organism evidence="1 2">
    <name type="scientific">Bifidobacterium longum</name>
    <dbReference type="NCBI Taxonomy" id="216816"/>
    <lineage>
        <taxon>Bacteria</taxon>
        <taxon>Bacillati</taxon>
        <taxon>Actinomycetota</taxon>
        <taxon>Actinomycetes</taxon>
        <taxon>Bifidobacteriales</taxon>
        <taxon>Bifidobacteriaceae</taxon>
        <taxon>Bifidobacterium</taxon>
    </lineage>
</organism>
<dbReference type="PANTHER" id="PTHR11106:SF27">
    <property type="entry name" value="MACRO DOMAIN-CONTAINING PROTEIN"/>
    <property type="match status" value="1"/>
</dbReference>
<dbReference type="PANTHER" id="PTHR11106">
    <property type="entry name" value="GANGLIOSIDE INDUCED DIFFERENTIATION ASSOCIATED PROTEIN 2-RELATED"/>
    <property type="match status" value="1"/>
</dbReference>
<comment type="caution">
    <text evidence="1">The sequence shown here is derived from an EMBL/GenBank/DDBJ whole genome shotgun (WGS) entry which is preliminary data.</text>
</comment>
<dbReference type="InterPro" id="IPR002589">
    <property type="entry name" value="Macro_dom"/>
</dbReference>
<accession>A0A6I1DC80</accession>
<dbReference type="RefSeq" id="WP_060620870.1">
    <property type="nucleotide sequence ID" value="NZ_CP116390.1"/>
</dbReference>
<dbReference type="Pfam" id="PF01661">
    <property type="entry name" value="Macro"/>
    <property type="match status" value="1"/>
</dbReference>